<keyword evidence="6" id="KW-0653">Protein transport</keyword>
<keyword evidence="5 11" id="KW-0547">Nucleotide-binding</keyword>
<dbReference type="InterPro" id="IPR044612">
    <property type="entry name" value="ARL2/3"/>
</dbReference>
<dbReference type="CDD" id="cd04155">
    <property type="entry name" value="Arl3"/>
    <property type="match status" value="1"/>
</dbReference>
<dbReference type="PROSITE" id="PS51417">
    <property type="entry name" value="ARF"/>
    <property type="match status" value="1"/>
</dbReference>
<dbReference type="GO" id="GO:0051649">
    <property type="term" value="P:establishment of localization in cell"/>
    <property type="evidence" value="ECO:0007669"/>
    <property type="project" value="UniProtKB-ARBA"/>
</dbReference>
<dbReference type="Pfam" id="PF00025">
    <property type="entry name" value="Arf"/>
    <property type="match status" value="1"/>
</dbReference>
<reference evidence="15" key="1">
    <citation type="submission" date="2014-03" db="EMBL/GenBank/DDBJ databases">
        <authorList>
            <person name="Aksoy S."/>
            <person name="Warren W."/>
            <person name="Wilson R.K."/>
        </authorList>
    </citation>
    <scope>NUCLEOTIDE SEQUENCE [LARGE SCALE GENOMIC DNA]</scope>
    <source>
        <strain evidence="15">IAEA</strain>
    </source>
</reference>
<evidence type="ECO:0000313" key="14">
    <source>
        <dbReference type="EnsemblMetazoa" id="GPAI023916-PA"/>
    </source>
</evidence>
<evidence type="ECO:0000256" key="8">
    <source>
        <dbReference type="ARBA" id="ARBA00023134"/>
    </source>
</evidence>
<feature type="binding site" evidence="12">
    <location>
        <position position="34"/>
    </location>
    <ligand>
        <name>Mg(2+)</name>
        <dbReference type="ChEBI" id="CHEBI:18420"/>
    </ligand>
</feature>
<evidence type="ECO:0000256" key="4">
    <source>
        <dbReference type="ARBA" id="ARBA00022707"/>
    </source>
</evidence>
<comment type="similarity">
    <text evidence="2 13">Belongs to the small GTPase superfamily. Arf family.</text>
</comment>
<evidence type="ECO:0000256" key="12">
    <source>
        <dbReference type="PIRSR" id="PIRSR606689-2"/>
    </source>
</evidence>
<evidence type="ECO:0000256" key="5">
    <source>
        <dbReference type="ARBA" id="ARBA00022741"/>
    </source>
</evidence>
<evidence type="ECO:0000256" key="10">
    <source>
        <dbReference type="ARBA" id="ARBA00040616"/>
    </source>
</evidence>
<dbReference type="InterPro" id="IPR005225">
    <property type="entry name" value="Small_GTP-bd"/>
</dbReference>
<keyword evidence="3" id="KW-0813">Transport</keyword>
<evidence type="ECO:0000313" key="15">
    <source>
        <dbReference type="Proteomes" id="UP000092445"/>
    </source>
</evidence>
<organism evidence="14 15">
    <name type="scientific">Glossina pallidipes</name>
    <name type="common">Tsetse fly</name>
    <dbReference type="NCBI Taxonomy" id="7398"/>
    <lineage>
        <taxon>Eukaryota</taxon>
        <taxon>Metazoa</taxon>
        <taxon>Ecdysozoa</taxon>
        <taxon>Arthropoda</taxon>
        <taxon>Hexapoda</taxon>
        <taxon>Insecta</taxon>
        <taxon>Pterygota</taxon>
        <taxon>Neoptera</taxon>
        <taxon>Endopterygota</taxon>
        <taxon>Diptera</taxon>
        <taxon>Brachycera</taxon>
        <taxon>Muscomorpha</taxon>
        <taxon>Hippoboscoidea</taxon>
        <taxon>Glossinidae</taxon>
        <taxon>Glossina</taxon>
    </lineage>
</organism>
<dbReference type="FunFam" id="3.40.50.300:FF:000281">
    <property type="entry name" value="ADP-ribosylation factor-like protein 3"/>
    <property type="match status" value="1"/>
</dbReference>
<dbReference type="GO" id="GO:0003924">
    <property type="term" value="F:GTPase activity"/>
    <property type="evidence" value="ECO:0007669"/>
    <property type="project" value="InterPro"/>
</dbReference>
<dbReference type="GO" id="GO:0015031">
    <property type="term" value="P:protein transport"/>
    <property type="evidence" value="ECO:0007669"/>
    <property type="project" value="UniProtKB-KW"/>
</dbReference>
<dbReference type="STRING" id="7398.A0A1A9ZSV0"/>
<feature type="binding site" evidence="11">
    <location>
        <position position="73"/>
    </location>
    <ligand>
        <name>GTP</name>
        <dbReference type="ChEBI" id="CHEBI:37565"/>
    </ligand>
</feature>
<keyword evidence="12" id="KW-0479">Metal-binding</keyword>
<evidence type="ECO:0000256" key="3">
    <source>
        <dbReference type="ARBA" id="ARBA00022448"/>
    </source>
</evidence>
<dbReference type="InterPro" id="IPR006689">
    <property type="entry name" value="Small_GTPase_ARF/SAR"/>
</dbReference>
<feature type="binding site" evidence="12">
    <location>
        <position position="51"/>
    </location>
    <ligand>
        <name>Mg(2+)</name>
        <dbReference type="ChEBI" id="CHEBI:18420"/>
    </ligand>
</feature>
<dbReference type="PRINTS" id="PR00328">
    <property type="entry name" value="SAR1GTPBP"/>
</dbReference>
<dbReference type="GO" id="GO:0046872">
    <property type="term" value="F:metal ion binding"/>
    <property type="evidence" value="ECO:0007669"/>
    <property type="project" value="UniProtKB-KW"/>
</dbReference>
<dbReference type="Proteomes" id="UP000092445">
    <property type="component" value="Unassembled WGS sequence"/>
</dbReference>
<dbReference type="GO" id="GO:0005794">
    <property type="term" value="C:Golgi apparatus"/>
    <property type="evidence" value="ECO:0007669"/>
    <property type="project" value="UniProtKB-SubCell"/>
</dbReference>
<accession>A0A1A9ZSV0</accession>
<dbReference type="GO" id="GO:0048731">
    <property type="term" value="P:system development"/>
    <property type="evidence" value="ECO:0007669"/>
    <property type="project" value="UniProtKB-ARBA"/>
</dbReference>
<evidence type="ECO:0000256" key="11">
    <source>
        <dbReference type="PIRSR" id="PIRSR606689-1"/>
    </source>
</evidence>
<comment type="subcellular location">
    <subcellularLocation>
        <location evidence="1">Golgi apparatus</location>
    </subcellularLocation>
</comment>
<feature type="binding site" evidence="11">
    <location>
        <begin position="129"/>
        <end position="132"/>
    </location>
    <ligand>
        <name>GTP</name>
        <dbReference type="ChEBI" id="CHEBI:37565"/>
    </ligand>
</feature>
<dbReference type="PANTHER" id="PTHR45697">
    <property type="entry name" value="ADP-RIBOSYLATION FACTOR-LIKE PROTEIN 2-RELATED"/>
    <property type="match status" value="1"/>
</dbReference>
<evidence type="ECO:0000256" key="6">
    <source>
        <dbReference type="ARBA" id="ARBA00022927"/>
    </source>
</evidence>
<keyword evidence="7" id="KW-0333">Golgi apparatus</keyword>
<evidence type="ECO:0000256" key="7">
    <source>
        <dbReference type="ARBA" id="ARBA00023034"/>
    </source>
</evidence>
<dbReference type="GO" id="GO:0016192">
    <property type="term" value="P:vesicle-mediated transport"/>
    <property type="evidence" value="ECO:0007669"/>
    <property type="project" value="UniProtKB-ARBA"/>
</dbReference>
<dbReference type="Gene3D" id="3.40.50.300">
    <property type="entry name" value="P-loop containing nucleotide triphosphate hydrolases"/>
    <property type="match status" value="1"/>
</dbReference>
<feature type="binding site" evidence="11">
    <location>
        <begin position="27"/>
        <end position="34"/>
    </location>
    <ligand>
        <name>GTP</name>
        <dbReference type="ChEBI" id="CHEBI:37565"/>
    </ligand>
</feature>
<name>A0A1A9ZSV0_GLOPL</name>
<reference evidence="14" key="2">
    <citation type="submission" date="2020-05" db="UniProtKB">
        <authorList>
            <consortium name="EnsemblMetazoa"/>
        </authorList>
    </citation>
    <scope>IDENTIFICATION</scope>
    <source>
        <strain evidence="14">IAEA</strain>
    </source>
</reference>
<keyword evidence="9" id="KW-0449">Lipoprotein</keyword>
<evidence type="ECO:0000256" key="1">
    <source>
        <dbReference type="ARBA" id="ARBA00004555"/>
    </source>
</evidence>
<dbReference type="InterPro" id="IPR027417">
    <property type="entry name" value="P-loop_NTPase"/>
</dbReference>
<protein>
    <recommendedName>
        <fullName evidence="10">ADP-ribosylation factor-like protein 3</fullName>
    </recommendedName>
</protein>
<keyword evidence="12" id="KW-0460">Magnesium</keyword>
<sequence>MDLCGLLALLRKLRPNPDTEARILLLGLDNAGKTTILKQLANEEITTVTPTAGFNIKSVAADGFKLNVWDIGGQWKIRPYWKNYFANTDVLIYVIDCIDRERLAESGNELFEMLMDNRLKQVPLLIFANKQDLPNAMSSSEVAEAIGLVRLEDRTWQIKSCSALEGTGLKEGMDWICKNMKK</sequence>
<dbReference type="EnsemblMetazoa" id="GPAI023916-RA">
    <property type="protein sequence ID" value="GPAI023916-PA"/>
    <property type="gene ID" value="GPAI023916"/>
</dbReference>
<evidence type="ECO:0000256" key="2">
    <source>
        <dbReference type="ARBA" id="ARBA00010290"/>
    </source>
</evidence>
<keyword evidence="15" id="KW-1185">Reference proteome</keyword>
<dbReference type="SUPFAM" id="SSF52540">
    <property type="entry name" value="P-loop containing nucleoside triphosphate hydrolases"/>
    <property type="match status" value="1"/>
</dbReference>
<evidence type="ECO:0000256" key="13">
    <source>
        <dbReference type="RuleBase" id="RU003925"/>
    </source>
</evidence>
<dbReference type="AlphaFoldDB" id="A0A1A9ZSV0"/>
<dbReference type="GO" id="GO:0005525">
    <property type="term" value="F:GTP binding"/>
    <property type="evidence" value="ECO:0007669"/>
    <property type="project" value="UniProtKB-KW"/>
</dbReference>
<dbReference type="SMART" id="SM00177">
    <property type="entry name" value="ARF"/>
    <property type="match status" value="1"/>
</dbReference>
<dbReference type="VEuPathDB" id="VectorBase:GPAI023916"/>
<evidence type="ECO:0000256" key="9">
    <source>
        <dbReference type="ARBA" id="ARBA00023288"/>
    </source>
</evidence>
<dbReference type="SMART" id="SM00178">
    <property type="entry name" value="SAR"/>
    <property type="match status" value="1"/>
</dbReference>
<keyword evidence="8 11" id="KW-0342">GTP-binding</keyword>
<proteinExistence type="inferred from homology"/>
<keyword evidence="4" id="KW-0519">Myristate</keyword>
<dbReference type="NCBIfam" id="TIGR00231">
    <property type="entry name" value="small_GTP"/>
    <property type="match status" value="1"/>
</dbReference>